<dbReference type="AlphaFoldDB" id="A0AAW7LZR4"/>
<gene>
    <name evidence="3" type="ORF">QQ002_00865</name>
    <name evidence="4" type="ORF">QQX10_01040</name>
</gene>
<dbReference type="SMART" id="SM01118">
    <property type="entry name" value="CYTH"/>
    <property type="match status" value="1"/>
</dbReference>
<name>A0AAW7LZR4_9MICO</name>
<evidence type="ECO:0000313" key="5">
    <source>
        <dbReference type="Proteomes" id="UP001172737"/>
    </source>
</evidence>
<accession>A0AAW7LZR4</accession>
<evidence type="ECO:0000313" key="6">
    <source>
        <dbReference type="Proteomes" id="UP001172756"/>
    </source>
</evidence>
<reference evidence="4" key="1">
    <citation type="submission" date="2023-06" db="EMBL/GenBank/DDBJ databases">
        <title>Sysu t00039.</title>
        <authorList>
            <person name="Gao L."/>
            <person name="Fang B.-Z."/>
            <person name="Li W.-J."/>
        </authorList>
    </citation>
    <scope>NUCLEOTIDE SEQUENCE</scope>
    <source>
        <strain evidence="4">SYSU T00039</strain>
    </source>
</reference>
<protein>
    <submittedName>
        <fullName evidence="4">CYTH domain-containing protein</fullName>
    </submittedName>
</protein>
<dbReference type="Proteomes" id="UP001172737">
    <property type="component" value="Unassembled WGS sequence"/>
</dbReference>
<comment type="caution">
    <text evidence="4">The sequence shown here is derived from an EMBL/GenBank/DDBJ whole genome shotgun (WGS) entry which is preliminary data.</text>
</comment>
<dbReference type="EMBL" id="JAUHPX010000001">
    <property type="protein sequence ID" value="MDN4486748.1"/>
    <property type="molecule type" value="Genomic_DNA"/>
</dbReference>
<dbReference type="EMBL" id="JAUHQB010000001">
    <property type="protein sequence ID" value="MDN4482090.1"/>
    <property type="molecule type" value="Genomic_DNA"/>
</dbReference>
<evidence type="ECO:0000313" key="4">
    <source>
        <dbReference type="EMBL" id="MDN4486748.1"/>
    </source>
</evidence>
<feature type="active site" description="Proton acceptor" evidence="1">
    <location>
        <position position="30"/>
    </location>
</feature>
<keyword evidence="5" id="KW-1185">Reference proteome</keyword>
<dbReference type="Gene3D" id="2.40.320.10">
    <property type="entry name" value="Hypothetical Protein Pfu-838710-001"/>
    <property type="match status" value="1"/>
</dbReference>
<proteinExistence type="predicted"/>
<dbReference type="PANTHER" id="PTHR40114:SF1">
    <property type="entry name" value="SLR0698 PROTEIN"/>
    <property type="match status" value="1"/>
</dbReference>
<dbReference type="PANTHER" id="PTHR40114">
    <property type="entry name" value="SLR0698 PROTEIN"/>
    <property type="match status" value="1"/>
</dbReference>
<feature type="domain" description="CYTH" evidence="2">
    <location>
        <begin position="2"/>
        <end position="152"/>
    </location>
</feature>
<dbReference type="InterPro" id="IPR012042">
    <property type="entry name" value="NeuTTM/CthTTM-like"/>
</dbReference>
<evidence type="ECO:0000256" key="1">
    <source>
        <dbReference type="PIRSR" id="PIRSR016487-1"/>
    </source>
</evidence>
<dbReference type="InterPro" id="IPR033469">
    <property type="entry name" value="CYTH-like_dom_sf"/>
</dbReference>
<reference evidence="3 6" key="2">
    <citation type="submission" date="2023-06" db="EMBL/GenBank/DDBJ databases">
        <title>SYSU T0a273.</title>
        <authorList>
            <person name="Gao L."/>
            <person name="Fang B.-Z."/>
            <person name="Li W.-J."/>
        </authorList>
    </citation>
    <scope>NUCLEOTIDE SEQUENCE [LARGE SCALE GENOMIC DNA]</scope>
    <source>
        <strain evidence="3 6">SYSU T0a273</strain>
    </source>
</reference>
<dbReference type="PIRSF" id="PIRSF016487">
    <property type="entry name" value="CYTH_UCP016487"/>
    <property type="match status" value="1"/>
</dbReference>
<dbReference type="SUPFAM" id="SSF55154">
    <property type="entry name" value="CYTH-like phosphatases"/>
    <property type="match status" value="1"/>
</dbReference>
<dbReference type="InterPro" id="IPR023577">
    <property type="entry name" value="CYTH_domain"/>
</dbReference>
<sequence length="152" mass="16963">MGVEIEVKHLVADEGWRLVATDPVRMAQGYVAAAEDRTVRVRIGGDRAWLTLKFGTGMSRAEFEYVIPADDARELLDQAVGTVLDKTRWHVAHAGRTWEVDEFHGALEGLVLAELELDAEDDDFDLPPWIGEDVTGRPEYLNSSLSTRGMPR</sequence>
<dbReference type="Pfam" id="PF01928">
    <property type="entry name" value="CYTH"/>
    <property type="match status" value="1"/>
</dbReference>
<dbReference type="RefSeq" id="WP_301144331.1">
    <property type="nucleotide sequence ID" value="NZ_JAUHPX010000001.1"/>
</dbReference>
<dbReference type="CDD" id="cd07891">
    <property type="entry name" value="CYTH-like_CthTTM-like_1"/>
    <property type="match status" value="1"/>
</dbReference>
<dbReference type="PROSITE" id="PS51707">
    <property type="entry name" value="CYTH"/>
    <property type="match status" value="1"/>
</dbReference>
<evidence type="ECO:0000313" key="3">
    <source>
        <dbReference type="EMBL" id="MDN4482090.1"/>
    </source>
</evidence>
<organism evidence="4 5">
    <name type="scientific">Demequina lignilytica</name>
    <dbReference type="NCBI Taxonomy" id="3051663"/>
    <lineage>
        <taxon>Bacteria</taxon>
        <taxon>Bacillati</taxon>
        <taxon>Actinomycetota</taxon>
        <taxon>Actinomycetes</taxon>
        <taxon>Micrococcales</taxon>
        <taxon>Demequinaceae</taxon>
        <taxon>Demequina</taxon>
    </lineage>
</organism>
<dbReference type="Proteomes" id="UP001172756">
    <property type="component" value="Unassembled WGS sequence"/>
</dbReference>
<evidence type="ECO:0000259" key="2">
    <source>
        <dbReference type="PROSITE" id="PS51707"/>
    </source>
</evidence>